<organism evidence="2 3">
    <name type="scientific">Marinobacter segnicrescens</name>
    <dbReference type="NCBI Taxonomy" id="430453"/>
    <lineage>
        <taxon>Bacteria</taxon>
        <taxon>Pseudomonadati</taxon>
        <taxon>Pseudomonadota</taxon>
        <taxon>Gammaproteobacteria</taxon>
        <taxon>Pseudomonadales</taxon>
        <taxon>Marinobacteraceae</taxon>
        <taxon>Marinobacter</taxon>
    </lineage>
</organism>
<accession>A0A1I0H0E2</accession>
<dbReference type="EMBL" id="FOHZ01000022">
    <property type="protein sequence ID" value="SET76981.1"/>
    <property type="molecule type" value="Genomic_DNA"/>
</dbReference>
<dbReference type="InterPro" id="IPR050834">
    <property type="entry name" value="Glycosyltransf_2"/>
</dbReference>
<dbReference type="InterPro" id="IPR001173">
    <property type="entry name" value="Glyco_trans_2-like"/>
</dbReference>
<evidence type="ECO:0000313" key="3">
    <source>
        <dbReference type="Proteomes" id="UP000198762"/>
    </source>
</evidence>
<dbReference type="InterPro" id="IPR029044">
    <property type="entry name" value="Nucleotide-diphossugar_trans"/>
</dbReference>
<dbReference type="Pfam" id="PF00535">
    <property type="entry name" value="Glycos_transf_2"/>
    <property type="match status" value="1"/>
</dbReference>
<gene>
    <name evidence="2" type="ORF">SAMN04487962_12236</name>
</gene>
<dbReference type="Proteomes" id="UP000198762">
    <property type="component" value="Unassembled WGS sequence"/>
</dbReference>
<evidence type="ECO:0000313" key="2">
    <source>
        <dbReference type="EMBL" id="SET76981.1"/>
    </source>
</evidence>
<name>A0A1I0H0E2_9GAMM</name>
<dbReference type="PANTHER" id="PTHR43685:SF2">
    <property type="entry name" value="GLYCOSYLTRANSFERASE 2-LIKE DOMAIN-CONTAINING PROTEIN"/>
    <property type="match status" value="1"/>
</dbReference>
<dbReference type="RefSeq" id="WP_091854230.1">
    <property type="nucleotide sequence ID" value="NZ_FOHZ01000022.1"/>
</dbReference>
<sequence>MVEILDYRIIFYLTTNNKNFGGWFVVESFSRERGPKVSIIVPIYNRCEFVAQLMSSIKSQTFTDYELIIVDDGSTDGVKEKLDAAAGSIDYTYIYQKNRGHYAARNLALSRTRGRYIAFHDSDDEWPDYHLEEFVEILDEHSDIDWVFGSIKRIDHKTGGTLAESNYYEKGGLHPFFQLKTVDRGSAKLVKDGNITCISIMHNVPGSTQCALIRAKVFKDNYFDESFRTAYDRFFAIKCTKLGFGFAFVDKVHQIYHVHDGHISLVSGYTPEKLEASAKTMLRGYDQIGELNLTDDERKNLSHKIASIYAWQLSISYRKRTMYREELLAMIEAFKIRPAKYLKPVLSSFIRYSVSIGSGRKGLDSR</sequence>
<reference evidence="3" key="1">
    <citation type="submission" date="2016-10" db="EMBL/GenBank/DDBJ databases">
        <authorList>
            <person name="Varghese N."/>
            <person name="Submissions S."/>
        </authorList>
    </citation>
    <scope>NUCLEOTIDE SEQUENCE [LARGE SCALE GENOMIC DNA]</scope>
    <source>
        <strain evidence="3">CGMCC 1.6489</strain>
    </source>
</reference>
<evidence type="ECO:0000259" key="1">
    <source>
        <dbReference type="Pfam" id="PF00535"/>
    </source>
</evidence>
<dbReference type="CDD" id="cd00761">
    <property type="entry name" value="Glyco_tranf_GTA_type"/>
    <property type="match status" value="1"/>
</dbReference>
<dbReference type="Gene3D" id="3.90.550.10">
    <property type="entry name" value="Spore Coat Polysaccharide Biosynthesis Protein SpsA, Chain A"/>
    <property type="match status" value="1"/>
</dbReference>
<keyword evidence="2" id="KW-0808">Transferase</keyword>
<dbReference type="SUPFAM" id="SSF53448">
    <property type="entry name" value="Nucleotide-diphospho-sugar transferases"/>
    <property type="match status" value="1"/>
</dbReference>
<dbReference type="PANTHER" id="PTHR43685">
    <property type="entry name" value="GLYCOSYLTRANSFERASE"/>
    <property type="match status" value="1"/>
</dbReference>
<proteinExistence type="predicted"/>
<dbReference type="OrthoDB" id="9802649at2"/>
<dbReference type="STRING" id="430453.SAMN04487962_12236"/>
<feature type="domain" description="Glycosyltransferase 2-like" evidence="1">
    <location>
        <begin position="38"/>
        <end position="172"/>
    </location>
</feature>
<dbReference type="GO" id="GO:0016740">
    <property type="term" value="F:transferase activity"/>
    <property type="evidence" value="ECO:0007669"/>
    <property type="project" value="UniProtKB-KW"/>
</dbReference>
<keyword evidence="3" id="KW-1185">Reference proteome</keyword>
<dbReference type="AlphaFoldDB" id="A0A1I0H0E2"/>
<protein>
    <submittedName>
        <fullName evidence="2">Glycosyl transferase family 2</fullName>
    </submittedName>
</protein>